<keyword evidence="3" id="KW-1185">Reference proteome</keyword>
<protein>
    <submittedName>
        <fullName evidence="2">Uncharacterized protein</fullName>
    </submittedName>
</protein>
<dbReference type="OrthoDB" id="3050913at2759"/>
<dbReference type="EMBL" id="NHYD01002538">
    <property type="protein sequence ID" value="PPQ86198.1"/>
    <property type="molecule type" value="Genomic_DNA"/>
</dbReference>
<evidence type="ECO:0000313" key="2">
    <source>
        <dbReference type="EMBL" id="PPQ86198.1"/>
    </source>
</evidence>
<name>A0A409X5X2_PSICY</name>
<comment type="caution">
    <text evidence="2">The sequence shown here is derived from an EMBL/GenBank/DDBJ whole genome shotgun (WGS) entry which is preliminary data.</text>
</comment>
<dbReference type="AlphaFoldDB" id="A0A409X5X2"/>
<feature type="region of interest" description="Disordered" evidence="1">
    <location>
        <begin position="56"/>
        <end position="88"/>
    </location>
</feature>
<dbReference type="Proteomes" id="UP000283269">
    <property type="component" value="Unassembled WGS sequence"/>
</dbReference>
<accession>A0A409X5X2</accession>
<gene>
    <name evidence="2" type="ORF">CVT25_006916</name>
</gene>
<dbReference type="InParanoid" id="A0A409X5X2"/>
<organism evidence="2 3">
    <name type="scientific">Psilocybe cyanescens</name>
    <dbReference type="NCBI Taxonomy" id="93625"/>
    <lineage>
        <taxon>Eukaryota</taxon>
        <taxon>Fungi</taxon>
        <taxon>Dikarya</taxon>
        <taxon>Basidiomycota</taxon>
        <taxon>Agaricomycotina</taxon>
        <taxon>Agaricomycetes</taxon>
        <taxon>Agaricomycetidae</taxon>
        <taxon>Agaricales</taxon>
        <taxon>Agaricineae</taxon>
        <taxon>Strophariaceae</taxon>
        <taxon>Psilocybe</taxon>
    </lineage>
</organism>
<proteinExistence type="predicted"/>
<sequence length="117" mass="12428">MAFVEGEDVCDMNSNVSGACGEIVALNLKGLYGRKLINPIALTSLVSTRPLPPPPLDIPFPHHTNPSLPSLPPHLIVPEKSSPQKKTNSESVFGYTTVLPGAFGGILLHHAAEWLPG</sequence>
<reference evidence="2 3" key="1">
    <citation type="journal article" date="2018" name="Evol. Lett.">
        <title>Horizontal gene cluster transfer increased hallucinogenic mushroom diversity.</title>
        <authorList>
            <person name="Reynolds H.T."/>
            <person name="Vijayakumar V."/>
            <person name="Gluck-Thaler E."/>
            <person name="Korotkin H.B."/>
            <person name="Matheny P.B."/>
            <person name="Slot J.C."/>
        </authorList>
    </citation>
    <scope>NUCLEOTIDE SEQUENCE [LARGE SCALE GENOMIC DNA]</scope>
    <source>
        <strain evidence="2 3">2631</strain>
    </source>
</reference>
<evidence type="ECO:0000256" key="1">
    <source>
        <dbReference type="SAM" id="MobiDB-lite"/>
    </source>
</evidence>
<evidence type="ECO:0000313" key="3">
    <source>
        <dbReference type="Proteomes" id="UP000283269"/>
    </source>
</evidence>